<proteinExistence type="predicted"/>
<organism evidence="1">
    <name type="scientific">hydrothermal vent metagenome</name>
    <dbReference type="NCBI Taxonomy" id="652676"/>
    <lineage>
        <taxon>unclassified sequences</taxon>
        <taxon>metagenomes</taxon>
        <taxon>ecological metagenomes</taxon>
    </lineage>
</organism>
<sequence>MYFNIEYFNIEYYTLVNDKHLEKKLKIGISEIYK</sequence>
<accession>A0A3B1DMY5</accession>
<gene>
    <name evidence="1" type="ORF">MNBD_UNCLBAC01-1030</name>
</gene>
<evidence type="ECO:0000313" key="1">
    <source>
        <dbReference type="EMBL" id="VAX38193.1"/>
    </source>
</evidence>
<reference evidence="1" key="1">
    <citation type="submission" date="2018-06" db="EMBL/GenBank/DDBJ databases">
        <authorList>
            <person name="Zhirakovskaya E."/>
        </authorList>
    </citation>
    <scope>NUCLEOTIDE SEQUENCE</scope>
</reference>
<protein>
    <submittedName>
        <fullName evidence="1">Uncharacterized protein</fullName>
    </submittedName>
</protein>
<name>A0A3B1DMY5_9ZZZZ</name>
<dbReference type="EMBL" id="UOGJ01000152">
    <property type="protein sequence ID" value="VAX38193.1"/>
    <property type="molecule type" value="Genomic_DNA"/>
</dbReference>
<dbReference type="AlphaFoldDB" id="A0A3B1DMY5"/>